<dbReference type="AlphaFoldDB" id="A0A411PEU7"/>
<dbReference type="OrthoDB" id="9807498at2"/>
<proteinExistence type="predicted"/>
<dbReference type="PROSITE" id="PS01276">
    <property type="entry name" value="PEPTIDASE_U32"/>
    <property type="match status" value="1"/>
</dbReference>
<accession>A0A411PEU7</accession>
<dbReference type="EMBL" id="CP036200">
    <property type="protein sequence ID" value="QBF82071.1"/>
    <property type="molecule type" value="Genomic_DNA"/>
</dbReference>
<dbReference type="Proteomes" id="UP000291106">
    <property type="component" value="Chromosome"/>
</dbReference>
<dbReference type="InterPro" id="IPR051454">
    <property type="entry name" value="RNA/ubiquinone_mod_enzymes"/>
</dbReference>
<feature type="domain" description="Peptidase U32 collagenase" evidence="1">
    <location>
        <begin position="429"/>
        <end position="542"/>
    </location>
</feature>
<dbReference type="KEGG" id="smai:EXU30_04650"/>
<evidence type="ECO:0000313" key="2">
    <source>
        <dbReference type="EMBL" id="QBF82071.1"/>
    </source>
</evidence>
<dbReference type="InterPro" id="IPR001539">
    <property type="entry name" value="Peptidase_U32"/>
</dbReference>
<dbReference type="InterPro" id="IPR020988">
    <property type="entry name" value="Pept_U32_collagenase"/>
</dbReference>
<reference evidence="2 3" key="1">
    <citation type="submission" date="2019-02" db="EMBL/GenBank/DDBJ databases">
        <title>Shewanella sp. D4-2 isolated from Dokdo Island.</title>
        <authorList>
            <person name="Baek K."/>
        </authorList>
    </citation>
    <scope>NUCLEOTIDE SEQUENCE [LARGE SCALE GENOMIC DNA]</scope>
    <source>
        <strain evidence="2 3">D4-2</strain>
    </source>
</reference>
<dbReference type="Pfam" id="PF12392">
    <property type="entry name" value="DUF3656"/>
    <property type="match status" value="1"/>
</dbReference>
<evidence type="ECO:0000259" key="1">
    <source>
        <dbReference type="Pfam" id="PF12392"/>
    </source>
</evidence>
<dbReference type="Pfam" id="PF01136">
    <property type="entry name" value="Peptidase_U32"/>
    <property type="match status" value="1"/>
</dbReference>
<dbReference type="PANTHER" id="PTHR30217:SF10">
    <property type="entry name" value="23S RRNA 5-HYDROXYCYTIDINE C2501 SYNTHASE"/>
    <property type="match status" value="1"/>
</dbReference>
<evidence type="ECO:0000313" key="3">
    <source>
        <dbReference type="Proteomes" id="UP000291106"/>
    </source>
</evidence>
<dbReference type="PANTHER" id="PTHR30217">
    <property type="entry name" value="PEPTIDASE U32 FAMILY"/>
    <property type="match status" value="1"/>
</dbReference>
<sequence>MASVETFNPATFQTPAQESRELVLDNVKITPAADGSKRQLELLAPAKNADYGIEAIRHGADAVYIGGPAFGARHNAGNSVEDIARLCAFAHQYHAQVFVALNTILMDDELDKAQQLIWDLYNAGVDALIIQDMGVLQLDLPPIALHASTQMDNRTPEKSVFLEQVGFTQVVLARELNLPQIKAIADNTKMKLEYFIHGALCVSYSGLCNLSHAFSNRSANRGECSQLCRLPCNLETRDGEVLAENQHLLSLKDNNQTENLEVLIDVGVTSFKIEGRLKDITYLKNVTAHYRQQLDAIIDRRDDLESISHGRCEFNFTPDPDKSFNRGKTDYFVTERTQTIEHFSSPKFIGEKIGRIKRMGKDFIEIDTTEAGKDITFNNGDGLCYFVEHFEKQRLSDDKIAGLRVNRADGNVLHFTEMPKDLKVGVMMFRNFDHKFELGLNKESAKRKVAVDALLTDTDNGIALTMRDVHGFEATVELECDKQAANDQAKTAANLKKQLGKLGSTDFVLNQAKLRTEQMWFMPASQVNELRREAIEKLTQVRIDGYQRPTRGEYDASATYPQKSLSFLSNVANEKARSFYEQHGVIQIEDTYEKNKILTDAPLMVTKHCLRYSFNLCPKEVEGIKAEPMHLDIGKDKLKLVFDCQKCEMMIVGSNQLVKR</sequence>
<gene>
    <name evidence="2" type="ORF">EXU30_04650</name>
</gene>
<dbReference type="RefSeq" id="WP_130598044.1">
    <property type="nucleotide sequence ID" value="NZ_CP036200.1"/>
</dbReference>
<name>A0A411PEU7_9GAMM</name>
<organism evidence="2 3">
    <name type="scientific">Shewanella maritima</name>
    <dbReference type="NCBI Taxonomy" id="2520507"/>
    <lineage>
        <taxon>Bacteria</taxon>
        <taxon>Pseudomonadati</taxon>
        <taxon>Pseudomonadota</taxon>
        <taxon>Gammaproteobacteria</taxon>
        <taxon>Alteromonadales</taxon>
        <taxon>Shewanellaceae</taxon>
        <taxon>Shewanella</taxon>
    </lineage>
</organism>
<protein>
    <submittedName>
        <fullName evidence="2">U32 family peptidase</fullName>
    </submittedName>
</protein>
<keyword evidence="3" id="KW-1185">Reference proteome</keyword>